<dbReference type="Pfam" id="PF00156">
    <property type="entry name" value="Pribosyltran"/>
    <property type="match status" value="1"/>
</dbReference>
<dbReference type="PANTHER" id="PTHR47505:SF1">
    <property type="entry name" value="DNA UTILIZATION PROTEIN YHGH"/>
    <property type="match status" value="1"/>
</dbReference>
<feature type="domain" description="Phosphoribosyltransferase" evidence="2">
    <location>
        <begin position="138"/>
        <end position="226"/>
    </location>
</feature>
<dbReference type="GO" id="GO:0016757">
    <property type="term" value="F:glycosyltransferase activity"/>
    <property type="evidence" value="ECO:0007669"/>
    <property type="project" value="UniProtKB-KW"/>
</dbReference>
<keyword evidence="3" id="KW-0328">Glycosyltransferase</keyword>
<gene>
    <name evidence="3" type="ORF">BUL40_02420</name>
</gene>
<comment type="similarity">
    <text evidence="1">Belongs to the ComF/GntX family.</text>
</comment>
<evidence type="ECO:0000259" key="2">
    <source>
        <dbReference type="Pfam" id="PF00156"/>
    </source>
</evidence>
<sequence length="229" mass="26278">MSNIINDINSILLPKVCFGCNGKLYRGEHFLCTVCRHDLPFTEFNFTQENAVDRIFYGRCHIKKASSFLYFYNPGKVKQLLHYLKYSRQKKIGNFLAQWFGQQILAENTLPTIDFIVPVPLHPKKQKKRGYNQLEGFGKELAILLNTKYKENALIKTANTKTQTKKNRLNRWLNTKNLYEPNPSVDLSNKTILLIDDVITTGATIESCSNALSKHENISIYVATIAFVP</sequence>
<dbReference type="PANTHER" id="PTHR47505">
    <property type="entry name" value="DNA UTILIZATION PROTEIN YHGH"/>
    <property type="match status" value="1"/>
</dbReference>
<dbReference type="InterPro" id="IPR029057">
    <property type="entry name" value="PRTase-like"/>
</dbReference>
<dbReference type="OrthoDB" id="9779910at2"/>
<protein>
    <submittedName>
        <fullName evidence="3">Amidophosphoribosyltransferase</fullName>
    </submittedName>
</protein>
<reference evidence="3 4" key="1">
    <citation type="submission" date="2016-12" db="EMBL/GenBank/DDBJ databases">
        <authorList>
            <person name="Song W.-J."/>
            <person name="Kurnit D.M."/>
        </authorList>
    </citation>
    <scope>NUCLEOTIDE SEQUENCE [LARGE SCALE GENOMIC DNA]</scope>
    <source>
        <strain evidence="3 4">HSG9</strain>
    </source>
</reference>
<name>A0A1V6LWM1_9FLAO</name>
<dbReference type="Gene3D" id="3.40.50.2020">
    <property type="match status" value="1"/>
</dbReference>
<dbReference type="Proteomes" id="UP000191680">
    <property type="component" value="Unassembled WGS sequence"/>
</dbReference>
<evidence type="ECO:0000313" key="3">
    <source>
        <dbReference type="EMBL" id="OQD44426.1"/>
    </source>
</evidence>
<evidence type="ECO:0000256" key="1">
    <source>
        <dbReference type="ARBA" id="ARBA00008007"/>
    </source>
</evidence>
<dbReference type="InterPro" id="IPR051910">
    <property type="entry name" value="ComF/GntX_DNA_util-trans"/>
</dbReference>
<keyword evidence="4" id="KW-1185">Reference proteome</keyword>
<keyword evidence="3" id="KW-0808">Transferase</keyword>
<evidence type="ECO:0000313" key="4">
    <source>
        <dbReference type="Proteomes" id="UP000191680"/>
    </source>
</evidence>
<dbReference type="RefSeq" id="WP_080317928.1">
    <property type="nucleotide sequence ID" value="NZ_MTBC01000001.1"/>
</dbReference>
<dbReference type="EMBL" id="MTBC01000001">
    <property type="protein sequence ID" value="OQD44426.1"/>
    <property type="molecule type" value="Genomic_DNA"/>
</dbReference>
<dbReference type="SUPFAM" id="SSF53271">
    <property type="entry name" value="PRTase-like"/>
    <property type="match status" value="1"/>
</dbReference>
<comment type="caution">
    <text evidence="3">The sequence shown here is derived from an EMBL/GenBank/DDBJ whole genome shotgun (WGS) entry which is preliminary data.</text>
</comment>
<dbReference type="CDD" id="cd06223">
    <property type="entry name" value="PRTases_typeI"/>
    <property type="match status" value="1"/>
</dbReference>
<dbReference type="AlphaFoldDB" id="A0A1V6LWM1"/>
<organism evidence="3 4">
    <name type="scientific">Croceivirga radicis</name>
    <dbReference type="NCBI Taxonomy" id="1929488"/>
    <lineage>
        <taxon>Bacteria</taxon>
        <taxon>Pseudomonadati</taxon>
        <taxon>Bacteroidota</taxon>
        <taxon>Flavobacteriia</taxon>
        <taxon>Flavobacteriales</taxon>
        <taxon>Flavobacteriaceae</taxon>
        <taxon>Croceivirga</taxon>
    </lineage>
</organism>
<proteinExistence type="inferred from homology"/>
<accession>A0A1V6LWM1</accession>
<dbReference type="InterPro" id="IPR000836">
    <property type="entry name" value="PRTase_dom"/>
</dbReference>